<name>A0ABP7V037_9ACTN</name>
<organism evidence="2 3">
    <name type="scientific">Actinomadura miaoliensis</name>
    <dbReference type="NCBI Taxonomy" id="430685"/>
    <lineage>
        <taxon>Bacteria</taxon>
        <taxon>Bacillati</taxon>
        <taxon>Actinomycetota</taxon>
        <taxon>Actinomycetes</taxon>
        <taxon>Streptosporangiales</taxon>
        <taxon>Thermomonosporaceae</taxon>
        <taxon>Actinomadura</taxon>
    </lineage>
</organism>
<dbReference type="EMBL" id="BAAAZG010000001">
    <property type="protein sequence ID" value="GAA4056650.1"/>
    <property type="molecule type" value="Genomic_DNA"/>
</dbReference>
<protein>
    <recommendedName>
        <fullName evidence="4">Transposase</fullName>
    </recommendedName>
</protein>
<feature type="region of interest" description="Disordered" evidence="1">
    <location>
        <begin position="1"/>
        <end position="26"/>
    </location>
</feature>
<dbReference type="Proteomes" id="UP001500683">
    <property type="component" value="Unassembled WGS sequence"/>
</dbReference>
<comment type="caution">
    <text evidence="2">The sequence shown here is derived from an EMBL/GenBank/DDBJ whole genome shotgun (WGS) entry which is preliminary data.</text>
</comment>
<reference evidence="3" key="1">
    <citation type="journal article" date="2019" name="Int. J. Syst. Evol. Microbiol.">
        <title>The Global Catalogue of Microorganisms (GCM) 10K type strain sequencing project: providing services to taxonomists for standard genome sequencing and annotation.</title>
        <authorList>
            <consortium name="The Broad Institute Genomics Platform"/>
            <consortium name="The Broad Institute Genome Sequencing Center for Infectious Disease"/>
            <person name="Wu L."/>
            <person name="Ma J."/>
        </authorList>
    </citation>
    <scope>NUCLEOTIDE SEQUENCE [LARGE SCALE GENOMIC DNA]</scope>
    <source>
        <strain evidence="3">JCM 16702</strain>
    </source>
</reference>
<evidence type="ECO:0000256" key="1">
    <source>
        <dbReference type="SAM" id="MobiDB-lite"/>
    </source>
</evidence>
<evidence type="ECO:0008006" key="4">
    <source>
        <dbReference type="Google" id="ProtNLM"/>
    </source>
</evidence>
<evidence type="ECO:0000313" key="2">
    <source>
        <dbReference type="EMBL" id="GAA4056650.1"/>
    </source>
</evidence>
<proteinExistence type="predicted"/>
<evidence type="ECO:0000313" key="3">
    <source>
        <dbReference type="Proteomes" id="UP001500683"/>
    </source>
</evidence>
<keyword evidence="3" id="KW-1185">Reference proteome</keyword>
<accession>A0ABP7V037</accession>
<gene>
    <name evidence="2" type="ORF">GCM10022214_05430</name>
</gene>
<sequence>MEGLAGGVTLDPFGGRRPGVSPGATRVGVETLRTRVNDLTTSRLGRWEPVTWFPVLRWGKRSSEGRYTLGGYRMMSTVVRKEWRWERSNASWSPGRRWRVCGP</sequence>